<sequence length="122" mass="13599">MRLPPVKALILYSERDAFSPQLIDAGADVTLPAGTDGAGRVSDIRAVNDGRYELRELRPSDRLRGWARRRARFIHGPYGLAQVWLAQELIASADSADHEATRLDAEESLYLDALARWKARQG</sequence>
<gene>
    <name evidence="1" type="ORF">A5892_04615</name>
</gene>
<dbReference type="KEGG" id="haa:A5892_04615"/>
<reference evidence="1 2" key="1">
    <citation type="submission" date="2016-04" db="EMBL/GenBank/DDBJ databases">
        <title>Complete Genome Sequence of Halotalea alkalilenta IHB B 13600.</title>
        <authorList>
            <person name="Swarnkar M.K."/>
            <person name="Sharma A."/>
            <person name="Kaushal K."/>
            <person name="Soni R."/>
            <person name="Rana S."/>
            <person name="Singh A.K."/>
            <person name="Gulati A."/>
        </authorList>
    </citation>
    <scope>NUCLEOTIDE SEQUENCE [LARGE SCALE GENOMIC DNA]</scope>
    <source>
        <strain evidence="1 2">IHB B 13600</strain>
    </source>
</reference>
<evidence type="ECO:0000313" key="2">
    <source>
        <dbReference type="Proteomes" id="UP000077875"/>
    </source>
</evidence>
<dbReference type="RefSeq" id="WP_027351285.1">
    <property type="nucleotide sequence ID" value="NZ_CP015243.1"/>
</dbReference>
<dbReference type="Proteomes" id="UP000077875">
    <property type="component" value="Chromosome"/>
</dbReference>
<evidence type="ECO:0000313" key="1">
    <source>
        <dbReference type="EMBL" id="ANF56838.1"/>
    </source>
</evidence>
<organism evidence="1 2">
    <name type="scientific">Halotalea alkalilenta</name>
    <dbReference type="NCBI Taxonomy" id="376489"/>
    <lineage>
        <taxon>Bacteria</taxon>
        <taxon>Pseudomonadati</taxon>
        <taxon>Pseudomonadota</taxon>
        <taxon>Gammaproteobacteria</taxon>
        <taxon>Oceanospirillales</taxon>
        <taxon>Halomonadaceae</taxon>
        <taxon>Halotalea</taxon>
    </lineage>
</organism>
<proteinExistence type="predicted"/>
<name>A0A172YC91_9GAMM</name>
<protein>
    <submittedName>
        <fullName evidence="1">Uncharacterized protein</fullName>
    </submittedName>
</protein>
<dbReference type="AlphaFoldDB" id="A0A172YC91"/>
<dbReference type="STRING" id="376489.A5892_04615"/>
<keyword evidence="2" id="KW-1185">Reference proteome</keyword>
<accession>A0A172YC91</accession>
<dbReference type="EMBL" id="CP015243">
    <property type="protein sequence ID" value="ANF56838.1"/>
    <property type="molecule type" value="Genomic_DNA"/>
</dbReference>